<dbReference type="EMBL" id="KN828172">
    <property type="protein sequence ID" value="KIK75348.1"/>
    <property type="molecule type" value="Genomic_DNA"/>
</dbReference>
<dbReference type="Proteomes" id="UP000054538">
    <property type="component" value="Unassembled WGS sequence"/>
</dbReference>
<dbReference type="Pfam" id="PF02992">
    <property type="entry name" value="Transposase_21"/>
    <property type="match status" value="1"/>
</dbReference>
<dbReference type="InParanoid" id="A0A0D0CJG6"/>
<dbReference type="STRING" id="930991.A0A0D0CJG6"/>
<dbReference type="InterPro" id="IPR004242">
    <property type="entry name" value="Transposase_21"/>
</dbReference>
<evidence type="ECO:0000313" key="1">
    <source>
        <dbReference type="EMBL" id="KIK75348.1"/>
    </source>
</evidence>
<dbReference type="AlphaFoldDB" id="A0A0D0CJG6"/>
<reference evidence="2" key="2">
    <citation type="submission" date="2015-01" db="EMBL/GenBank/DDBJ databases">
        <title>Evolutionary Origins and Diversification of the Mycorrhizal Mutualists.</title>
        <authorList>
            <consortium name="DOE Joint Genome Institute"/>
            <consortium name="Mycorrhizal Genomics Consortium"/>
            <person name="Kohler A."/>
            <person name="Kuo A."/>
            <person name="Nagy L.G."/>
            <person name="Floudas D."/>
            <person name="Copeland A."/>
            <person name="Barry K.W."/>
            <person name="Cichocki N."/>
            <person name="Veneault-Fourrey C."/>
            <person name="LaButti K."/>
            <person name="Lindquist E.A."/>
            <person name="Lipzen A."/>
            <person name="Lundell T."/>
            <person name="Morin E."/>
            <person name="Murat C."/>
            <person name="Riley R."/>
            <person name="Ohm R."/>
            <person name="Sun H."/>
            <person name="Tunlid A."/>
            <person name="Henrissat B."/>
            <person name="Grigoriev I.V."/>
            <person name="Hibbett D.S."/>
            <person name="Martin F."/>
        </authorList>
    </citation>
    <scope>NUCLEOTIDE SEQUENCE [LARGE SCALE GENOMIC DNA]</scope>
    <source>
        <strain evidence="2">Ve08.2h10</strain>
    </source>
</reference>
<reference evidence="1 2" key="1">
    <citation type="submission" date="2014-04" db="EMBL/GenBank/DDBJ databases">
        <authorList>
            <consortium name="DOE Joint Genome Institute"/>
            <person name="Kuo A."/>
            <person name="Kohler A."/>
            <person name="Jargeat P."/>
            <person name="Nagy L.G."/>
            <person name="Floudas D."/>
            <person name="Copeland A."/>
            <person name="Barry K.W."/>
            <person name="Cichocki N."/>
            <person name="Veneault-Fourrey C."/>
            <person name="LaButti K."/>
            <person name="Lindquist E.A."/>
            <person name="Lipzen A."/>
            <person name="Lundell T."/>
            <person name="Morin E."/>
            <person name="Murat C."/>
            <person name="Sun H."/>
            <person name="Tunlid A."/>
            <person name="Henrissat B."/>
            <person name="Grigoriev I.V."/>
            <person name="Hibbett D.S."/>
            <person name="Martin F."/>
            <person name="Nordberg H.P."/>
            <person name="Cantor M.N."/>
            <person name="Hua S.X."/>
        </authorList>
    </citation>
    <scope>NUCLEOTIDE SEQUENCE [LARGE SCALE GENOMIC DNA]</scope>
    <source>
        <strain evidence="1 2">Ve08.2h10</strain>
    </source>
</reference>
<dbReference type="PANTHER" id="PTHR46579">
    <property type="entry name" value="F5/8 TYPE C DOMAIN-CONTAINING PROTEIN-RELATED"/>
    <property type="match status" value="1"/>
</dbReference>
<organism evidence="1 2">
    <name type="scientific">Paxillus rubicundulus Ve08.2h10</name>
    <dbReference type="NCBI Taxonomy" id="930991"/>
    <lineage>
        <taxon>Eukaryota</taxon>
        <taxon>Fungi</taxon>
        <taxon>Dikarya</taxon>
        <taxon>Basidiomycota</taxon>
        <taxon>Agaricomycotina</taxon>
        <taxon>Agaricomycetes</taxon>
        <taxon>Agaricomycetidae</taxon>
        <taxon>Boletales</taxon>
        <taxon>Paxilineae</taxon>
        <taxon>Paxillaceae</taxon>
        <taxon>Paxillus</taxon>
    </lineage>
</organism>
<evidence type="ECO:0000313" key="2">
    <source>
        <dbReference type="Proteomes" id="UP000054538"/>
    </source>
</evidence>
<gene>
    <name evidence="1" type="ORF">PAXRUDRAFT_19078</name>
</gene>
<protein>
    <submittedName>
        <fullName evidence="1">Uncharacterized protein</fullName>
    </submittedName>
</protein>
<dbReference type="PANTHER" id="PTHR46579:SF1">
    <property type="entry name" value="F5_8 TYPE C DOMAIN-CONTAINING PROTEIN"/>
    <property type="match status" value="1"/>
</dbReference>
<name>A0A0D0CJG6_9AGAM</name>
<proteinExistence type="predicted"/>
<keyword evidence="2" id="KW-1185">Reference proteome</keyword>
<accession>A0A0D0CJG6</accession>
<dbReference type="OrthoDB" id="2669721at2759"/>
<sequence>MRNASLDDEGTGLTAETLQGLRNPPKFTPEIEDPYLELALTMLLTLEHSSQETYKKTRLAIQKCHPGSEVPSFYHVKTALADITGIKAMIHHMCLNLCLAYIGPYADYETCLNCGEFCFDQIKLRQLHRRVKVSHVVFNTIPLALQLQALFRTLTTAQKMKYQEQYAVCNGKIGLDDMLLIFSIDGAQLYKSKLSNCWIYIWIVLKHSPDEHYKKKHVLPGAIIPGPNKPKYIESFLYPGFHHVSAVQREGLTIWDASIDQTFTSNIFLILTCTDGPGLLCLSNLVGHSGKQGCCMFCPVKGRRKPNSSQYYPVLLQPDNYQVNGCLHPDISPYDITPSTSSVYMKKLKILMAAPNQAQYEKRRLETGIIGPSFLLGLQPEHILGIPECFSSEIMHFADANIVSLFTDLWRGEIDCDRTDSKDTWHWMVLVGETWQEHGCDDAKCKPHLPGSFDVAPHNPAEKMNSWYKATEYITWLYALCPALLYDVLPQKYWQNFCKFITALQIMSQYRITPEDLTRAHKHFAEWELEFETLYYQRKVNQIHFVHPCIHLANHLALEATRIGAPICSSQWTMERTIGNLGQEIRQPSDPFSNLAQQGIQHCQVNAFKALFPHLDPPGNIYPRGSEDLGNGFVLLRRQDRRPIRGSDNERRVISEFLG</sequence>
<dbReference type="HOGENOM" id="CLU_007337_0_1_1"/>